<dbReference type="InterPro" id="IPR001447">
    <property type="entry name" value="Arylamine_N-AcTrfase"/>
</dbReference>
<dbReference type="Pfam" id="PF00797">
    <property type="entry name" value="Acetyltransf_2"/>
    <property type="match status" value="1"/>
</dbReference>
<dbReference type="OMA" id="NDHIMTI"/>
<dbReference type="GO" id="GO:0004060">
    <property type="term" value="F:arylamine N-acetyltransferase activity"/>
    <property type="evidence" value="ECO:0007669"/>
    <property type="project" value="UniProtKB-EC"/>
</dbReference>
<dbReference type="Gene3D" id="3.30.2140.20">
    <property type="match status" value="1"/>
</dbReference>
<name>A0A1X7V837_AMPQE</name>
<accession>A0A1X7V837</accession>
<dbReference type="EC" id="2.3.1.5" evidence="2"/>
<dbReference type="AlphaFoldDB" id="A0A1X7V837"/>
<evidence type="ECO:0000313" key="3">
    <source>
        <dbReference type="EnsemblMetazoa" id="Aqu2.1.36166_001"/>
    </source>
</evidence>
<comment type="similarity">
    <text evidence="1">Belongs to the arylamine N-acetyltransferase family.</text>
</comment>
<protein>
    <recommendedName>
        <fullName evidence="2">arylamine N-acetyltransferase</fullName>
        <ecNumber evidence="2">2.3.1.5</ecNumber>
    </recommendedName>
</protein>
<dbReference type="eggNOG" id="ENOG502S4V0">
    <property type="taxonomic scope" value="Eukaryota"/>
</dbReference>
<sequence length="201" mass="23187">MKYFTEALGFNVRHICSSIKTNNDHIMTIAEIDNEKYLIDVGSGYPTFEAIPINFEKESKVYQHSFLEYKFAKEEKDESLMIIRLHKKGDFRPGSDAATTSASWRVACIIDPMPRDLSFFDSSMSLIYSSSDHLVFHTSLRIILFPNGGQALVLRDKLLYKEDSNTHELVIKKEFDNFSDIIEEIKTLFPLLYDEAKKIVN</sequence>
<dbReference type="PANTHER" id="PTHR11786">
    <property type="entry name" value="N-HYDROXYARYLAMINE O-ACETYLTRANSFERASE"/>
    <property type="match status" value="1"/>
</dbReference>
<reference evidence="3" key="1">
    <citation type="submission" date="2017-05" db="UniProtKB">
        <authorList>
            <consortium name="EnsemblMetazoa"/>
        </authorList>
    </citation>
    <scope>IDENTIFICATION</scope>
</reference>
<dbReference type="SUPFAM" id="SSF54001">
    <property type="entry name" value="Cysteine proteinases"/>
    <property type="match status" value="1"/>
</dbReference>
<dbReference type="OrthoDB" id="10260017at2759"/>
<dbReference type="EnsemblMetazoa" id="Aqu2.1.36166_001">
    <property type="protein sequence ID" value="Aqu2.1.36166_001"/>
    <property type="gene ID" value="Aqu2.1.36166"/>
</dbReference>
<evidence type="ECO:0000256" key="1">
    <source>
        <dbReference type="ARBA" id="ARBA00006547"/>
    </source>
</evidence>
<dbReference type="PANTHER" id="PTHR11786:SF0">
    <property type="entry name" value="ARYLAMINE N-ACETYLTRANSFERASE 4-RELATED"/>
    <property type="match status" value="1"/>
</dbReference>
<proteinExistence type="inferred from homology"/>
<dbReference type="InterPro" id="IPR053710">
    <property type="entry name" value="Arylamine_NAT_domain_sf"/>
</dbReference>
<dbReference type="InterPro" id="IPR038765">
    <property type="entry name" value="Papain-like_cys_pep_sf"/>
</dbReference>
<organism evidence="3">
    <name type="scientific">Amphimedon queenslandica</name>
    <name type="common">Sponge</name>
    <dbReference type="NCBI Taxonomy" id="400682"/>
    <lineage>
        <taxon>Eukaryota</taxon>
        <taxon>Metazoa</taxon>
        <taxon>Porifera</taxon>
        <taxon>Demospongiae</taxon>
        <taxon>Heteroscleromorpha</taxon>
        <taxon>Haplosclerida</taxon>
        <taxon>Niphatidae</taxon>
        <taxon>Amphimedon</taxon>
    </lineage>
</organism>
<evidence type="ECO:0000256" key="2">
    <source>
        <dbReference type="ARBA" id="ARBA00012701"/>
    </source>
</evidence>
<dbReference type="InParanoid" id="A0A1X7V837"/>